<accession>A0A834GD87</accession>
<sequence>MEEAEMKTAWLPSILLADDYPLQFACVWTPQSSINQVFTHRVEAILQNQTIDAIAFRMKNFDWKVLKKSGCFQSIGMEVLQNQLKLQDSDLIFVAIKDPCNIRLLILCSNGLEKICS</sequence>
<dbReference type="EMBL" id="WJXA01000010">
    <property type="protein sequence ID" value="KAF7129147.1"/>
    <property type="molecule type" value="Genomic_DNA"/>
</dbReference>
<protein>
    <submittedName>
        <fullName evidence="1">Uncharacterized protein</fullName>
    </submittedName>
</protein>
<dbReference type="Proteomes" id="UP000626092">
    <property type="component" value="Unassembled WGS sequence"/>
</dbReference>
<evidence type="ECO:0000313" key="1">
    <source>
        <dbReference type="EMBL" id="KAF7129147.1"/>
    </source>
</evidence>
<keyword evidence="2" id="KW-1185">Reference proteome</keyword>
<gene>
    <name evidence="1" type="ORF">RHSIM_Rhsim10G0197800</name>
</gene>
<dbReference type="OrthoDB" id="1776516at2759"/>
<comment type="caution">
    <text evidence="1">The sequence shown here is derived from an EMBL/GenBank/DDBJ whole genome shotgun (WGS) entry which is preliminary data.</text>
</comment>
<organism evidence="1 2">
    <name type="scientific">Rhododendron simsii</name>
    <name type="common">Sims's rhododendron</name>
    <dbReference type="NCBI Taxonomy" id="118357"/>
    <lineage>
        <taxon>Eukaryota</taxon>
        <taxon>Viridiplantae</taxon>
        <taxon>Streptophyta</taxon>
        <taxon>Embryophyta</taxon>
        <taxon>Tracheophyta</taxon>
        <taxon>Spermatophyta</taxon>
        <taxon>Magnoliopsida</taxon>
        <taxon>eudicotyledons</taxon>
        <taxon>Gunneridae</taxon>
        <taxon>Pentapetalae</taxon>
        <taxon>asterids</taxon>
        <taxon>Ericales</taxon>
        <taxon>Ericaceae</taxon>
        <taxon>Ericoideae</taxon>
        <taxon>Rhodoreae</taxon>
        <taxon>Rhododendron</taxon>
    </lineage>
</organism>
<name>A0A834GD87_RHOSS</name>
<proteinExistence type="predicted"/>
<dbReference type="AlphaFoldDB" id="A0A834GD87"/>
<evidence type="ECO:0000313" key="2">
    <source>
        <dbReference type="Proteomes" id="UP000626092"/>
    </source>
</evidence>
<reference evidence="1" key="1">
    <citation type="submission" date="2019-11" db="EMBL/GenBank/DDBJ databases">
        <authorList>
            <person name="Liu Y."/>
            <person name="Hou J."/>
            <person name="Li T.-Q."/>
            <person name="Guan C.-H."/>
            <person name="Wu X."/>
            <person name="Wu H.-Z."/>
            <person name="Ling F."/>
            <person name="Zhang R."/>
            <person name="Shi X.-G."/>
            <person name="Ren J.-P."/>
            <person name="Chen E.-F."/>
            <person name="Sun J.-M."/>
        </authorList>
    </citation>
    <scope>NUCLEOTIDE SEQUENCE</scope>
    <source>
        <strain evidence="1">Adult_tree_wgs_1</strain>
        <tissue evidence="1">Leaves</tissue>
    </source>
</reference>